<dbReference type="EMBL" id="AYLP01000038">
    <property type="protein sequence ID" value="ESS66876.1"/>
    <property type="molecule type" value="Genomic_DNA"/>
</dbReference>
<feature type="transmembrane region" description="Helical" evidence="1">
    <location>
        <begin position="7"/>
        <end position="25"/>
    </location>
</feature>
<feature type="transmembrane region" description="Helical" evidence="1">
    <location>
        <begin position="72"/>
        <end position="97"/>
    </location>
</feature>
<keyword evidence="1" id="KW-0812">Transmembrane</keyword>
<proteinExistence type="predicted"/>
<dbReference type="Proteomes" id="UP000017861">
    <property type="component" value="Unassembled WGS sequence"/>
</dbReference>
<accession>V5DHH4</accession>
<dbReference type="AlphaFoldDB" id="V5DHH4"/>
<protein>
    <submittedName>
        <fullName evidence="2">Uncharacterized protein</fullName>
    </submittedName>
</protein>
<evidence type="ECO:0000313" key="2">
    <source>
        <dbReference type="EMBL" id="ESS66876.1"/>
    </source>
</evidence>
<name>V5DHH4_TRYCR</name>
<organism evidence="2 3">
    <name type="scientific">Trypanosoma cruzi Dm28c</name>
    <dbReference type="NCBI Taxonomy" id="1416333"/>
    <lineage>
        <taxon>Eukaryota</taxon>
        <taxon>Discoba</taxon>
        <taxon>Euglenozoa</taxon>
        <taxon>Kinetoplastea</taxon>
        <taxon>Metakinetoplastina</taxon>
        <taxon>Trypanosomatida</taxon>
        <taxon>Trypanosomatidae</taxon>
        <taxon>Trypanosoma</taxon>
        <taxon>Schizotrypanum</taxon>
    </lineage>
</organism>
<keyword evidence="1" id="KW-0472">Membrane</keyword>
<keyword evidence="1" id="KW-1133">Transmembrane helix</keyword>
<gene>
    <name evidence="2" type="ORF">TCDM_04391</name>
</gene>
<evidence type="ECO:0000256" key="1">
    <source>
        <dbReference type="SAM" id="Phobius"/>
    </source>
</evidence>
<feature type="transmembrane region" description="Helical" evidence="1">
    <location>
        <begin position="45"/>
        <end position="65"/>
    </location>
</feature>
<evidence type="ECO:0000313" key="3">
    <source>
        <dbReference type="Proteomes" id="UP000017861"/>
    </source>
</evidence>
<sequence length="125" mass="14789">MYVFVEWPVSIIIFFYLFILPGTTYPLPSVCTICEDLPSFFAFEFFFLPLFFFCSVCIYSCFLCCPLPHLHFYFFCSFLFFFLWLYCFYYLFIIFFFPTPYAVGGLLCRSLVGMAASAPPIRLFS</sequence>
<comment type="caution">
    <text evidence="2">The sequence shown here is derived from an EMBL/GenBank/DDBJ whole genome shotgun (WGS) entry which is preliminary data.</text>
</comment>
<reference evidence="2 3" key="1">
    <citation type="journal article" date="2014" name="Genome Announc.">
        <title>Trypanosoma cruzi Clone Dm28c Draft Genome Sequence.</title>
        <authorList>
            <person name="Grisard E.C."/>
            <person name="Teixeira S.M."/>
            <person name="de Almeida L.G."/>
            <person name="Stoco P.H."/>
            <person name="Gerber A.L."/>
            <person name="Talavera-Lopez C."/>
            <person name="Lima O.C."/>
            <person name="Andersson B."/>
            <person name="de Vasconcelos A.T."/>
        </authorList>
    </citation>
    <scope>NUCLEOTIDE SEQUENCE [LARGE SCALE GENOMIC DNA]</scope>
    <source>
        <strain evidence="2 3">Dm28c</strain>
    </source>
</reference>
<dbReference type="VEuPathDB" id="TriTrypDB:TCDM_04391"/>